<reference evidence="2" key="1">
    <citation type="journal article" date="2019" name="Int. J. Syst. Evol. Microbiol.">
        <title>The Global Catalogue of Microorganisms (GCM) 10K type strain sequencing project: providing services to taxonomists for standard genome sequencing and annotation.</title>
        <authorList>
            <consortium name="The Broad Institute Genomics Platform"/>
            <consortium name="The Broad Institute Genome Sequencing Center for Infectious Disease"/>
            <person name="Wu L."/>
            <person name="Ma J."/>
        </authorList>
    </citation>
    <scope>NUCLEOTIDE SEQUENCE [LARGE SCALE GENOMIC DNA]</scope>
    <source>
        <strain evidence="2">JCM 3272</strain>
    </source>
</reference>
<gene>
    <name evidence="1" type="ORF">GCM10010170_083390</name>
</gene>
<name>A0ABP5UEL8_9ACTN</name>
<keyword evidence="2" id="KW-1185">Reference proteome</keyword>
<protein>
    <recommendedName>
        <fullName evidence="3">Excreted virulence factor EspC (Type VII ESX diderm)</fullName>
    </recommendedName>
</protein>
<dbReference type="RefSeq" id="WP_344618170.1">
    <property type="nucleotide sequence ID" value="NZ_BAAARV010000083.1"/>
</dbReference>
<evidence type="ECO:0000313" key="1">
    <source>
        <dbReference type="EMBL" id="GAA2377844.1"/>
    </source>
</evidence>
<proteinExistence type="predicted"/>
<evidence type="ECO:0000313" key="2">
    <source>
        <dbReference type="Proteomes" id="UP001501444"/>
    </source>
</evidence>
<accession>A0ABP5UEL8</accession>
<evidence type="ECO:0008006" key="3">
    <source>
        <dbReference type="Google" id="ProtNLM"/>
    </source>
</evidence>
<comment type="caution">
    <text evidence="1">The sequence shown here is derived from an EMBL/GenBank/DDBJ whole genome shotgun (WGS) entry which is preliminary data.</text>
</comment>
<organism evidence="1 2">
    <name type="scientific">Dactylosporangium salmoneum</name>
    <dbReference type="NCBI Taxonomy" id="53361"/>
    <lineage>
        <taxon>Bacteria</taxon>
        <taxon>Bacillati</taxon>
        <taxon>Actinomycetota</taxon>
        <taxon>Actinomycetes</taxon>
        <taxon>Micromonosporales</taxon>
        <taxon>Micromonosporaceae</taxon>
        <taxon>Dactylosporangium</taxon>
    </lineage>
</organism>
<dbReference type="Proteomes" id="UP001501444">
    <property type="component" value="Unassembled WGS sequence"/>
</dbReference>
<dbReference type="EMBL" id="BAAARV010000083">
    <property type="protein sequence ID" value="GAA2377844.1"/>
    <property type="molecule type" value="Genomic_DNA"/>
</dbReference>
<sequence length="96" mass="9811">MRLDDLAHRLQEAGDELAAASSTLNIIDPGARALGGDAGTSLGRTARDLHRLLATALAARGAEASAHGVRLTGTAHALRQVAAGYRSAEDDARSAP</sequence>